<keyword evidence="3" id="KW-1185">Reference proteome</keyword>
<dbReference type="Pfam" id="PF13456">
    <property type="entry name" value="RVT_3"/>
    <property type="match status" value="1"/>
</dbReference>
<dbReference type="InterPro" id="IPR002156">
    <property type="entry name" value="RNaseH_domain"/>
</dbReference>
<evidence type="ECO:0000259" key="1">
    <source>
        <dbReference type="Pfam" id="PF13456"/>
    </source>
</evidence>
<proteinExistence type="predicted"/>
<organism evidence="2 3">
    <name type="scientific">Taxus chinensis</name>
    <name type="common">Chinese yew</name>
    <name type="synonym">Taxus wallichiana var. chinensis</name>
    <dbReference type="NCBI Taxonomy" id="29808"/>
    <lineage>
        <taxon>Eukaryota</taxon>
        <taxon>Viridiplantae</taxon>
        <taxon>Streptophyta</taxon>
        <taxon>Embryophyta</taxon>
        <taxon>Tracheophyta</taxon>
        <taxon>Spermatophyta</taxon>
        <taxon>Pinopsida</taxon>
        <taxon>Pinidae</taxon>
        <taxon>Conifers II</taxon>
        <taxon>Cupressales</taxon>
        <taxon>Taxaceae</taxon>
        <taxon>Taxus</taxon>
    </lineage>
</organism>
<gene>
    <name evidence="2" type="ORF">KI387_032912</name>
</gene>
<protein>
    <recommendedName>
        <fullName evidence="1">RNase H type-1 domain-containing protein</fullName>
    </recommendedName>
</protein>
<dbReference type="GO" id="GO:0004523">
    <property type="term" value="F:RNA-DNA hybrid ribonuclease activity"/>
    <property type="evidence" value="ECO:0007669"/>
    <property type="project" value="InterPro"/>
</dbReference>
<evidence type="ECO:0000313" key="3">
    <source>
        <dbReference type="Proteomes" id="UP000824469"/>
    </source>
</evidence>
<accession>A0AA38BQC7</accession>
<reference evidence="2 3" key="1">
    <citation type="journal article" date="2021" name="Nat. Plants">
        <title>The Taxus genome provides insights into paclitaxel biosynthesis.</title>
        <authorList>
            <person name="Xiong X."/>
            <person name="Gou J."/>
            <person name="Liao Q."/>
            <person name="Li Y."/>
            <person name="Zhou Q."/>
            <person name="Bi G."/>
            <person name="Li C."/>
            <person name="Du R."/>
            <person name="Wang X."/>
            <person name="Sun T."/>
            <person name="Guo L."/>
            <person name="Liang H."/>
            <person name="Lu P."/>
            <person name="Wu Y."/>
            <person name="Zhang Z."/>
            <person name="Ro D.K."/>
            <person name="Shang Y."/>
            <person name="Huang S."/>
            <person name="Yan J."/>
        </authorList>
    </citation>
    <scope>NUCLEOTIDE SEQUENCE [LARGE SCALE GENOMIC DNA]</scope>
    <source>
        <strain evidence="2">Ta-2019</strain>
    </source>
</reference>
<dbReference type="SUPFAM" id="SSF53098">
    <property type="entry name" value="Ribonuclease H-like"/>
    <property type="match status" value="1"/>
</dbReference>
<dbReference type="EMBL" id="JAHRHJ020003813">
    <property type="protein sequence ID" value="KAH9288795.1"/>
    <property type="molecule type" value="Genomic_DNA"/>
</dbReference>
<dbReference type="PANTHER" id="PTHR48475:SF1">
    <property type="entry name" value="RNASE H TYPE-1 DOMAIN-CONTAINING PROTEIN"/>
    <property type="match status" value="1"/>
</dbReference>
<dbReference type="InterPro" id="IPR036397">
    <property type="entry name" value="RNaseH_sf"/>
</dbReference>
<dbReference type="Gene3D" id="3.30.420.10">
    <property type="entry name" value="Ribonuclease H-like superfamily/Ribonuclease H"/>
    <property type="match status" value="1"/>
</dbReference>
<dbReference type="GO" id="GO:0003676">
    <property type="term" value="F:nucleic acid binding"/>
    <property type="evidence" value="ECO:0007669"/>
    <property type="project" value="InterPro"/>
</dbReference>
<dbReference type="PANTHER" id="PTHR48475">
    <property type="entry name" value="RIBONUCLEASE H"/>
    <property type="match status" value="1"/>
</dbReference>
<evidence type="ECO:0000313" key="2">
    <source>
        <dbReference type="EMBL" id="KAH9288795.1"/>
    </source>
</evidence>
<feature type="non-terminal residue" evidence="2">
    <location>
        <position position="91"/>
    </location>
</feature>
<feature type="domain" description="RNase H type-1" evidence="1">
    <location>
        <begin position="30"/>
        <end position="90"/>
    </location>
</feature>
<dbReference type="InterPro" id="IPR012337">
    <property type="entry name" value="RNaseH-like_sf"/>
</dbReference>
<dbReference type="AlphaFoldDB" id="A0AA38BQC7"/>
<name>A0AA38BQC7_TAXCH</name>
<sequence>MSKEETSLPKEVLLYPNGVWTLEFYGSHSSASFGAGVVLIAPRGKVHPLSFKLQFENTKNTTEYEALILGLRMEKEMGVKNLLAHGDAEII</sequence>
<dbReference type="Proteomes" id="UP000824469">
    <property type="component" value="Unassembled WGS sequence"/>
</dbReference>
<comment type="caution">
    <text evidence="2">The sequence shown here is derived from an EMBL/GenBank/DDBJ whole genome shotgun (WGS) entry which is preliminary data.</text>
</comment>